<dbReference type="InterPro" id="IPR039603">
    <property type="entry name" value="Ribosomal_mS41"/>
</dbReference>
<evidence type="ECO:0000313" key="7">
    <source>
        <dbReference type="Proteomes" id="UP000011083"/>
    </source>
</evidence>
<feature type="domain" description="Small ribosomal subunit protein mS41 SAM" evidence="5">
    <location>
        <begin position="116"/>
        <end position="170"/>
    </location>
</feature>
<comment type="similarity">
    <text evidence="2">Belongs to the mitochondrion-specific ribosomal protein mS41 family.</text>
</comment>
<comment type="subcellular location">
    <subcellularLocation>
        <location evidence="1">Mitochondrion</location>
    </subcellularLocation>
</comment>
<dbReference type="KEGG" id="acan:ACA1_141970"/>
<proteinExistence type="inferred from homology"/>
<dbReference type="GeneID" id="14923434"/>
<sequence length="187" mass="21176">MRRAATLHRATPGAAAFSSRISFPSSSVLAATSSARIQLGTSSNAIAPSHPLVIIGARGLRLRKGREDWYNEQEGKPHPGAEYPWGVRRIYPESWIREPRGSLFPLVPEPRKGETVESFFQKIKLTDHASKFSSWEELFTTKTRAMRAKGIKKSKDRRLILSWVEKYRQGVDPGTSKYLLYYPKGSW</sequence>
<evidence type="ECO:0000256" key="4">
    <source>
        <dbReference type="ARBA" id="ARBA00035129"/>
    </source>
</evidence>
<organism evidence="6 7">
    <name type="scientific">Acanthamoeba castellanii (strain ATCC 30010 / Neff)</name>
    <dbReference type="NCBI Taxonomy" id="1257118"/>
    <lineage>
        <taxon>Eukaryota</taxon>
        <taxon>Amoebozoa</taxon>
        <taxon>Discosea</taxon>
        <taxon>Longamoebia</taxon>
        <taxon>Centramoebida</taxon>
        <taxon>Acanthamoebidae</taxon>
        <taxon>Acanthamoeba</taxon>
    </lineage>
</organism>
<accession>L8HB81</accession>
<dbReference type="RefSeq" id="XP_004349595.1">
    <property type="nucleotide sequence ID" value="XM_004349545.1"/>
</dbReference>
<gene>
    <name evidence="6" type="ORF">ACA1_141970</name>
</gene>
<protein>
    <recommendedName>
        <fullName evidence="4">Small ribosomal subunit protein mS41</fullName>
    </recommendedName>
</protein>
<dbReference type="PANTHER" id="PTHR28235:SF1">
    <property type="entry name" value="SMALL RIBOSOMAL SUBUNIT PROTEIN MS41"/>
    <property type="match status" value="1"/>
</dbReference>
<reference evidence="6 7" key="1">
    <citation type="journal article" date="2013" name="Genome Biol.">
        <title>Genome of Acanthamoeba castellanii highlights extensive lateral gene transfer and early evolution of tyrosine kinase signaling.</title>
        <authorList>
            <person name="Clarke M."/>
            <person name="Lohan A.J."/>
            <person name="Liu B."/>
            <person name="Lagkouvardos I."/>
            <person name="Roy S."/>
            <person name="Zafar N."/>
            <person name="Bertelli C."/>
            <person name="Schilde C."/>
            <person name="Kianianmomeni A."/>
            <person name="Burglin T.R."/>
            <person name="Frech C."/>
            <person name="Turcotte B."/>
            <person name="Kopec K.O."/>
            <person name="Synnott J.M."/>
            <person name="Choo C."/>
            <person name="Paponov I."/>
            <person name="Finkler A."/>
            <person name="Soon Heng Tan C."/>
            <person name="Hutchins A.P."/>
            <person name="Weinmeier T."/>
            <person name="Rattei T."/>
            <person name="Chu J.S."/>
            <person name="Gimenez G."/>
            <person name="Irimia M."/>
            <person name="Rigden D.J."/>
            <person name="Fitzpatrick D.A."/>
            <person name="Lorenzo-Morales J."/>
            <person name="Bateman A."/>
            <person name="Chiu C.H."/>
            <person name="Tang P."/>
            <person name="Hegemann P."/>
            <person name="Fromm H."/>
            <person name="Raoult D."/>
            <person name="Greub G."/>
            <person name="Miranda-Saavedra D."/>
            <person name="Chen N."/>
            <person name="Nash P."/>
            <person name="Ginger M.L."/>
            <person name="Horn M."/>
            <person name="Schaap P."/>
            <person name="Caler L."/>
            <person name="Loftus B."/>
        </authorList>
    </citation>
    <scope>NUCLEOTIDE SEQUENCE [LARGE SCALE GENOMIC DNA]</scope>
    <source>
        <strain evidence="6 7">Neff</strain>
    </source>
</reference>
<evidence type="ECO:0000256" key="1">
    <source>
        <dbReference type="ARBA" id="ARBA00004173"/>
    </source>
</evidence>
<dbReference type="AlphaFoldDB" id="L8HB81"/>
<evidence type="ECO:0000256" key="3">
    <source>
        <dbReference type="ARBA" id="ARBA00023128"/>
    </source>
</evidence>
<dbReference type="EMBL" id="KB007883">
    <property type="protein sequence ID" value="ELR22507.1"/>
    <property type="molecule type" value="Genomic_DNA"/>
</dbReference>
<dbReference type="Pfam" id="PF09597">
    <property type="entry name" value="SAM_Ribosomal_mS41"/>
    <property type="match status" value="1"/>
</dbReference>
<name>L8HB81_ACACF</name>
<evidence type="ECO:0000256" key="2">
    <source>
        <dbReference type="ARBA" id="ARBA00010492"/>
    </source>
</evidence>
<dbReference type="Proteomes" id="UP000011083">
    <property type="component" value="Unassembled WGS sequence"/>
</dbReference>
<dbReference type="InterPro" id="IPR019083">
    <property type="entry name" value="SAM_Ribosomal_mS41"/>
</dbReference>
<dbReference type="PANTHER" id="PTHR28235">
    <property type="entry name" value="PROTEIN FYV4, MITOCHONDRIAL"/>
    <property type="match status" value="1"/>
</dbReference>
<dbReference type="OrthoDB" id="18595at2759"/>
<dbReference type="GO" id="GO:0005739">
    <property type="term" value="C:mitochondrion"/>
    <property type="evidence" value="ECO:0007669"/>
    <property type="project" value="UniProtKB-SubCell"/>
</dbReference>
<keyword evidence="3" id="KW-0496">Mitochondrion</keyword>
<keyword evidence="7" id="KW-1185">Reference proteome</keyword>
<evidence type="ECO:0000313" key="6">
    <source>
        <dbReference type="EMBL" id="ELR22507.1"/>
    </source>
</evidence>
<evidence type="ECO:0000259" key="5">
    <source>
        <dbReference type="SMART" id="SM01238"/>
    </source>
</evidence>
<dbReference type="SMART" id="SM01238">
    <property type="entry name" value="IGR"/>
    <property type="match status" value="1"/>
</dbReference>
<dbReference type="VEuPathDB" id="AmoebaDB:ACA1_141970"/>